<feature type="domain" description="Fe/B12 periplasmic-binding" evidence="2">
    <location>
        <begin position="29"/>
        <end position="296"/>
    </location>
</feature>
<dbReference type="PANTHER" id="PTHR30535">
    <property type="entry name" value="VITAMIN B12-BINDING PROTEIN"/>
    <property type="match status" value="1"/>
</dbReference>
<dbReference type="PANTHER" id="PTHR30535:SF4">
    <property type="entry name" value="HEMIN-BINDING PERIPLASMIC PROTEIN HMUT"/>
    <property type="match status" value="1"/>
</dbReference>
<reference evidence="3 4" key="1">
    <citation type="submission" date="2017-03" db="EMBL/GenBank/DDBJ databases">
        <authorList>
            <person name="Afonso C.L."/>
            <person name="Miller P.J."/>
            <person name="Scott M.A."/>
            <person name="Spackman E."/>
            <person name="Goraichik I."/>
            <person name="Dimitrov K.M."/>
            <person name="Suarez D.L."/>
            <person name="Swayne D.E."/>
        </authorList>
    </citation>
    <scope>NUCLEOTIDE SEQUENCE [LARGE SCALE GENOMIC DNA]</scope>
    <source>
        <strain evidence="3 4">CECT 8620</strain>
    </source>
</reference>
<proteinExistence type="predicted"/>
<evidence type="ECO:0000259" key="2">
    <source>
        <dbReference type="PROSITE" id="PS50983"/>
    </source>
</evidence>
<keyword evidence="4" id="KW-1185">Reference proteome</keyword>
<evidence type="ECO:0000313" key="4">
    <source>
        <dbReference type="Proteomes" id="UP000193862"/>
    </source>
</evidence>
<feature type="signal peptide" evidence="1">
    <location>
        <begin position="1"/>
        <end position="21"/>
    </location>
</feature>
<dbReference type="OrthoDB" id="9797736at2"/>
<gene>
    <name evidence="3" type="primary">hmuT</name>
    <name evidence="3" type="ORF">AQS8620_02717</name>
</gene>
<sequence length="296" mass="29958">MKQLILAALLAAPLGLGGAQAQNTAAAQRIVSIGGPVSEIIYALGEGARVVARDTTSTFPQDVTALPDVGYMRQLSAEGVLSVNPDLILTRDTAGPPEVLDQLRAASVPVVAVHDGFSAEAVVEAIHTVGAALGVPEKSDALAAEVTQQFKALADRNAAQALEDAPRAMFILSNQAGRLNVAGGGTGADGILALAGAQNVMGAAYQGYKIMSDEAIITAAPDVIVMMEDTDPAADSAHDARRAEVLALPAIALTPAGRNAAFVLVAPSALGFGPRTAQFATGLHAALADAVGRSVN</sequence>
<name>A0A1Y5TBQ6_9RHOB</name>
<dbReference type="SUPFAM" id="SSF53807">
    <property type="entry name" value="Helical backbone' metal receptor"/>
    <property type="match status" value="1"/>
</dbReference>
<dbReference type="EMBL" id="FWFS01000010">
    <property type="protein sequence ID" value="SLN60353.1"/>
    <property type="molecule type" value="Genomic_DNA"/>
</dbReference>
<dbReference type="PROSITE" id="PS50983">
    <property type="entry name" value="FE_B12_PBP"/>
    <property type="match status" value="1"/>
</dbReference>
<dbReference type="Gene3D" id="3.40.50.1980">
    <property type="entry name" value="Nitrogenase molybdenum iron protein domain"/>
    <property type="match status" value="2"/>
</dbReference>
<accession>A0A1Y5TBQ6</accession>
<dbReference type="InterPro" id="IPR050902">
    <property type="entry name" value="ABC_Transporter_SBP"/>
</dbReference>
<dbReference type="AlphaFoldDB" id="A0A1Y5TBQ6"/>
<dbReference type="Proteomes" id="UP000193862">
    <property type="component" value="Unassembled WGS sequence"/>
</dbReference>
<dbReference type="RefSeq" id="WP_085837466.1">
    <property type="nucleotide sequence ID" value="NZ_FWFS01000010.1"/>
</dbReference>
<evidence type="ECO:0000313" key="3">
    <source>
        <dbReference type="EMBL" id="SLN60353.1"/>
    </source>
</evidence>
<dbReference type="Pfam" id="PF01497">
    <property type="entry name" value="Peripla_BP_2"/>
    <property type="match status" value="1"/>
</dbReference>
<evidence type="ECO:0000256" key="1">
    <source>
        <dbReference type="SAM" id="SignalP"/>
    </source>
</evidence>
<dbReference type="InterPro" id="IPR002491">
    <property type="entry name" value="ABC_transptr_periplasmic_BD"/>
</dbReference>
<keyword evidence="1" id="KW-0732">Signal</keyword>
<feature type="chain" id="PRO_5012870640" evidence="1">
    <location>
        <begin position="22"/>
        <end position="296"/>
    </location>
</feature>
<organism evidence="3 4">
    <name type="scientific">Aquimixticola soesokkakensis</name>
    <dbReference type="NCBI Taxonomy" id="1519096"/>
    <lineage>
        <taxon>Bacteria</taxon>
        <taxon>Pseudomonadati</taxon>
        <taxon>Pseudomonadota</taxon>
        <taxon>Alphaproteobacteria</taxon>
        <taxon>Rhodobacterales</taxon>
        <taxon>Paracoccaceae</taxon>
        <taxon>Aquimixticola</taxon>
    </lineage>
</organism>
<protein>
    <submittedName>
        <fullName evidence="3">Hemin-binding periplasmic protein HmuT</fullName>
    </submittedName>
</protein>